<reference evidence="3 4" key="1">
    <citation type="journal article" date="2014" name="PLoS Genet.">
        <title>Phylogenetically driven sequencing of extremely halophilic archaea reveals strategies for static and dynamic osmo-response.</title>
        <authorList>
            <person name="Becker E.A."/>
            <person name="Seitzer P.M."/>
            <person name="Tritt A."/>
            <person name="Larsen D."/>
            <person name="Krusor M."/>
            <person name="Yao A.I."/>
            <person name="Wu D."/>
            <person name="Madern D."/>
            <person name="Eisen J.A."/>
            <person name="Darling A.E."/>
            <person name="Facciotti M.T."/>
        </authorList>
    </citation>
    <scope>NUCLEOTIDE SEQUENCE [LARGE SCALE GENOMIC DNA]</scope>
    <source>
        <strain evidence="3 4">JCM 10478</strain>
    </source>
</reference>
<accession>L9Y8D9</accession>
<gene>
    <name evidence="3" type="ORF">C489_03356</name>
</gene>
<name>L9Y8D9_9EURY</name>
<comment type="caution">
    <text evidence="3">The sequence shown here is derived from an EMBL/GenBank/DDBJ whole genome shotgun (WGS) entry which is preliminary data.</text>
</comment>
<organism evidence="3 4">
    <name type="scientific">Natrinema versiforme JCM 10478</name>
    <dbReference type="NCBI Taxonomy" id="1227496"/>
    <lineage>
        <taxon>Archaea</taxon>
        <taxon>Methanobacteriati</taxon>
        <taxon>Methanobacteriota</taxon>
        <taxon>Stenosarchaea group</taxon>
        <taxon>Halobacteria</taxon>
        <taxon>Halobacteriales</taxon>
        <taxon>Natrialbaceae</taxon>
        <taxon>Natrinema</taxon>
    </lineage>
</organism>
<evidence type="ECO:0000256" key="2">
    <source>
        <dbReference type="SAM" id="Coils"/>
    </source>
</evidence>
<dbReference type="Proteomes" id="UP000011632">
    <property type="component" value="Unassembled WGS sequence"/>
</dbReference>
<dbReference type="RefSeq" id="WP_006429721.1">
    <property type="nucleotide sequence ID" value="NZ_AOID01000013.1"/>
</dbReference>
<evidence type="ECO:0000313" key="4">
    <source>
        <dbReference type="Proteomes" id="UP000011632"/>
    </source>
</evidence>
<dbReference type="AlphaFoldDB" id="L9Y8D9"/>
<evidence type="ECO:0000256" key="1">
    <source>
        <dbReference type="ARBA" id="ARBA00022649"/>
    </source>
</evidence>
<sequence length="143" mass="16456">MSEKKRTGISIDAHVLDQLKARNVNVSGLINELLSAHVNDGMPVPEDTARKLRIQQLEREIEDLENRLKAKRNELERVEQAKAEQEQQQEQARREAVEFVKSIRPNFRTVDNSEIQKKAEEADMTVEELLDEAPDEHQPGDFS</sequence>
<keyword evidence="2" id="KW-0175">Coiled coil</keyword>
<feature type="coiled-coil region" evidence="2">
    <location>
        <begin position="47"/>
        <end position="132"/>
    </location>
</feature>
<dbReference type="PATRIC" id="fig|1227496.3.peg.676"/>
<keyword evidence="1" id="KW-1277">Toxin-antitoxin system</keyword>
<proteinExistence type="predicted"/>
<dbReference type="EMBL" id="AOID01000013">
    <property type="protein sequence ID" value="ELY69952.1"/>
    <property type="molecule type" value="Genomic_DNA"/>
</dbReference>
<evidence type="ECO:0000313" key="3">
    <source>
        <dbReference type="EMBL" id="ELY69952.1"/>
    </source>
</evidence>
<keyword evidence="4" id="KW-1185">Reference proteome</keyword>
<protein>
    <submittedName>
        <fullName evidence="3">Uncharacterized protein</fullName>
    </submittedName>
</protein>
<dbReference type="InterPro" id="IPR009956">
    <property type="entry name" value="Post-segregation_anti-tox_CcdA"/>
</dbReference>
<dbReference type="Pfam" id="PF07362">
    <property type="entry name" value="CcdA"/>
    <property type="match status" value="1"/>
</dbReference>